<dbReference type="AlphaFoldDB" id="A0AA88AH06"/>
<dbReference type="InterPro" id="IPR036565">
    <property type="entry name" value="Mur-like_cat_sf"/>
</dbReference>
<evidence type="ECO:0000256" key="2">
    <source>
        <dbReference type="ARBA" id="ARBA00005150"/>
    </source>
</evidence>
<reference evidence="15" key="1">
    <citation type="submission" date="2023-07" db="EMBL/GenBank/DDBJ databases">
        <title>draft genome sequence of fig (Ficus carica).</title>
        <authorList>
            <person name="Takahashi T."/>
            <person name="Nishimura K."/>
        </authorList>
    </citation>
    <scope>NUCLEOTIDE SEQUENCE</scope>
</reference>
<gene>
    <name evidence="15" type="ORF">TIFTF001_024574</name>
</gene>
<evidence type="ECO:0000256" key="4">
    <source>
        <dbReference type="ARBA" id="ARBA00013025"/>
    </source>
</evidence>
<evidence type="ECO:0000256" key="12">
    <source>
        <dbReference type="ARBA" id="ARBA00030592"/>
    </source>
</evidence>
<dbReference type="PANTHER" id="PTHR11136">
    <property type="entry name" value="FOLYLPOLYGLUTAMATE SYNTHASE-RELATED"/>
    <property type="match status" value="1"/>
</dbReference>
<dbReference type="SUPFAM" id="SSF53623">
    <property type="entry name" value="MurD-like peptide ligases, catalytic domain"/>
    <property type="match status" value="1"/>
</dbReference>
<organism evidence="15 16">
    <name type="scientific">Ficus carica</name>
    <name type="common">Common fig</name>
    <dbReference type="NCBI Taxonomy" id="3494"/>
    <lineage>
        <taxon>Eukaryota</taxon>
        <taxon>Viridiplantae</taxon>
        <taxon>Streptophyta</taxon>
        <taxon>Embryophyta</taxon>
        <taxon>Tracheophyta</taxon>
        <taxon>Spermatophyta</taxon>
        <taxon>Magnoliopsida</taxon>
        <taxon>eudicotyledons</taxon>
        <taxon>Gunneridae</taxon>
        <taxon>Pentapetalae</taxon>
        <taxon>rosids</taxon>
        <taxon>fabids</taxon>
        <taxon>Rosales</taxon>
        <taxon>Moraceae</taxon>
        <taxon>Ficeae</taxon>
        <taxon>Ficus</taxon>
    </lineage>
</organism>
<evidence type="ECO:0000256" key="7">
    <source>
        <dbReference type="ARBA" id="ARBA00022598"/>
    </source>
</evidence>
<dbReference type="GO" id="GO:0005829">
    <property type="term" value="C:cytosol"/>
    <property type="evidence" value="ECO:0007669"/>
    <property type="project" value="TreeGrafter"/>
</dbReference>
<keyword evidence="10" id="KW-0067">ATP-binding</keyword>
<accession>A0AA88AH06</accession>
<proteinExistence type="inferred from homology"/>
<keyword evidence="11" id="KW-0460">Magnesium</keyword>
<keyword evidence="6" id="KW-0554">One-carbon metabolism</keyword>
<evidence type="ECO:0000313" key="16">
    <source>
        <dbReference type="Proteomes" id="UP001187192"/>
    </source>
</evidence>
<dbReference type="PROSITE" id="PS01012">
    <property type="entry name" value="FOLYLPOLYGLU_SYNT_2"/>
    <property type="match status" value="1"/>
</dbReference>
<sequence>MSSQVMEKIENNVLVKDYLEDLPLSSSYESAMEALSSLITRKNRGEKSSVRGKYGKLERMSMYLKILGLEEDILGLKIIHVAGTKGKITLAFDKCIGISWFEITQDKFLHYFWDCWHKLEENITEELPMPPLFQFLTVLAFRIFVSEQVDVAIVEVGLGGKTDSTNVIKEPVVCGITSLGMDHTEALGTTLGQIAAHKAGIFKPKIPAFTVSQLSEAMDVIRDRASEIMVPLEVAPVLDHGKLEGLELRLSGDHQLINAGLAVSLCKCWLQRTGNWEKLNKNDSPEGSLPEAFRRGLSSAHLSGRAQIVHDISSVPYDSYNASESSCGDLIFYLDGAHSPESMEVCAKWFSGAVNKNENSLISSFKVGNIDDIRQNGHVQLEVKNVEGSCKISKQASTHFSRALFVPSVSAYNKVTSGASVVPLDISNKDLSWQSNLQRLWENIIHGREIDAASVNGSKMDTAINLPREFLYKDASNCSPADNHFSCSAVMPSLPLTIKWLRDCVKENPSLRLQVLVTGSLHLVGDVLKLLRRRPKECVLLWGGEVGLASTWDVVEWLCEVLARGCGGAMEKSLRWQIWFHGSCIDDGFATNLVVRRRAHWVDEKRGKLQIRPKYPDVSSVVFKFDDLLCKDFDELLKAELYKDYFIKMMKQQGDYEGACSGGGSTAWVEFGQFRPPTGRVADNFPISATYPAISDKYPPVIRKKAGLSFFF</sequence>
<name>A0AA88AH06_FICCA</name>
<keyword evidence="8" id="KW-0479">Metal-binding</keyword>
<evidence type="ECO:0000256" key="6">
    <source>
        <dbReference type="ARBA" id="ARBA00022563"/>
    </source>
</evidence>
<keyword evidence="9" id="KW-0547">Nucleotide-binding</keyword>
<evidence type="ECO:0000256" key="13">
    <source>
        <dbReference type="ARBA" id="ARBA00030876"/>
    </source>
</evidence>
<keyword evidence="7" id="KW-0436">Ligase</keyword>
<dbReference type="GO" id="GO:0005524">
    <property type="term" value="F:ATP binding"/>
    <property type="evidence" value="ECO:0007669"/>
    <property type="project" value="UniProtKB-KW"/>
</dbReference>
<evidence type="ECO:0000256" key="9">
    <source>
        <dbReference type="ARBA" id="ARBA00022741"/>
    </source>
</evidence>
<evidence type="ECO:0000256" key="3">
    <source>
        <dbReference type="ARBA" id="ARBA00008276"/>
    </source>
</evidence>
<evidence type="ECO:0000256" key="10">
    <source>
        <dbReference type="ARBA" id="ARBA00022840"/>
    </source>
</evidence>
<evidence type="ECO:0000313" key="15">
    <source>
        <dbReference type="EMBL" id="GMN55454.1"/>
    </source>
</evidence>
<comment type="pathway">
    <text evidence="2">Cofactor biosynthesis; tetrahydrofolylpolyglutamate biosynthesis.</text>
</comment>
<dbReference type="FunFam" id="3.90.190.20:FF:000011">
    <property type="entry name" value="Folylpolyglutamate synthase"/>
    <property type="match status" value="1"/>
</dbReference>
<dbReference type="InterPro" id="IPR018109">
    <property type="entry name" value="Folylpolyglutamate_synth_CS"/>
</dbReference>
<dbReference type="EC" id="6.3.2.17" evidence="4"/>
<comment type="caution">
    <text evidence="15">The sequence shown here is derived from an EMBL/GenBank/DDBJ whole genome shotgun (WGS) entry which is preliminary data.</text>
</comment>
<evidence type="ECO:0000256" key="8">
    <source>
        <dbReference type="ARBA" id="ARBA00022723"/>
    </source>
</evidence>
<dbReference type="Proteomes" id="UP001187192">
    <property type="component" value="Unassembled WGS sequence"/>
</dbReference>
<evidence type="ECO:0000256" key="1">
    <source>
        <dbReference type="ARBA" id="ARBA00001944"/>
    </source>
</evidence>
<dbReference type="GO" id="GO:0006730">
    <property type="term" value="P:one-carbon metabolic process"/>
    <property type="evidence" value="ECO:0007669"/>
    <property type="project" value="UniProtKB-KW"/>
</dbReference>
<dbReference type="PANTHER" id="PTHR11136:SF5">
    <property type="entry name" value="FOLYLPOLYGLUTAMATE SYNTHASE, MITOCHONDRIAL"/>
    <property type="match status" value="1"/>
</dbReference>
<dbReference type="Gene3D" id="3.40.1190.10">
    <property type="entry name" value="Mur-like, catalytic domain"/>
    <property type="match status" value="1"/>
</dbReference>
<protein>
    <recommendedName>
        <fullName evidence="5">Folylpolyglutamate synthase</fullName>
        <ecNumber evidence="4">6.3.2.17</ecNumber>
    </recommendedName>
    <alternativeName>
        <fullName evidence="13">Folylpoly-gamma-glutamate synthetase</fullName>
    </alternativeName>
    <alternativeName>
        <fullName evidence="12">Tetrahydrofolylpolyglutamate synthase</fullName>
    </alternativeName>
</protein>
<dbReference type="EMBL" id="BTGU01000057">
    <property type="protein sequence ID" value="GMN55454.1"/>
    <property type="molecule type" value="Genomic_DNA"/>
</dbReference>
<dbReference type="InterPro" id="IPR001645">
    <property type="entry name" value="Folylpolyglutamate_synth"/>
</dbReference>
<dbReference type="NCBIfam" id="TIGR01499">
    <property type="entry name" value="folC"/>
    <property type="match status" value="1"/>
</dbReference>
<keyword evidence="16" id="KW-1185">Reference proteome</keyword>
<comment type="catalytic activity">
    <reaction evidence="14">
        <text>(6S)-5,6,7,8-tetrahydrofolyl-(gamma-L-Glu)(n) + L-glutamate + ATP = (6S)-5,6,7,8-tetrahydrofolyl-(gamma-L-Glu)(n+1) + ADP + phosphate + H(+)</text>
        <dbReference type="Rhea" id="RHEA:10580"/>
        <dbReference type="Rhea" id="RHEA-COMP:14738"/>
        <dbReference type="Rhea" id="RHEA-COMP:14740"/>
        <dbReference type="ChEBI" id="CHEBI:15378"/>
        <dbReference type="ChEBI" id="CHEBI:29985"/>
        <dbReference type="ChEBI" id="CHEBI:30616"/>
        <dbReference type="ChEBI" id="CHEBI:43474"/>
        <dbReference type="ChEBI" id="CHEBI:141005"/>
        <dbReference type="ChEBI" id="CHEBI:456216"/>
        <dbReference type="EC" id="6.3.2.17"/>
    </reaction>
</comment>
<comment type="cofactor">
    <cofactor evidence="1">
        <name>a monovalent cation</name>
        <dbReference type="ChEBI" id="CHEBI:60242"/>
    </cofactor>
</comment>
<dbReference type="GO" id="GO:0004326">
    <property type="term" value="F:tetrahydrofolylpolyglutamate synthase activity"/>
    <property type="evidence" value="ECO:0007669"/>
    <property type="project" value="UniProtKB-EC"/>
</dbReference>
<dbReference type="GO" id="GO:0046872">
    <property type="term" value="F:metal ion binding"/>
    <property type="evidence" value="ECO:0007669"/>
    <property type="project" value="UniProtKB-KW"/>
</dbReference>
<comment type="similarity">
    <text evidence="3">Belongs to the folylpolyglutamate synthase family.</text>
</comment>
<evidence type="ECO:0000256" key="5">
    <source>
        <dbReference type="ARBA" id="ARBA00018660"/>
    </source>
</evidence>
<dbReference type="GO" id="GO:0005739">
    <property type="term" value="C:mitochondrion"/>
    <property type="evidence" value="ECO:0007669"/>
    <property type="project" value="TreeGrafter"/>
</dbReference>
<evidence type="ECO:0000256" key="11">
    <source>
        <dbReference type="ARBA" id="ARBA00022842"/>
    </source>
</evidence>
<evidence type="ECO:0000256" key="14">
    <source>
        <dbReference type="ARBA" id="ARBA00047493"/>
    </source>
</evidence>